<accession>A0A2N6NZR4</accession>
<name>A0A2N6NZR4_BEABA</name>
<reference evidence="1 2" key="1">
    <citation type="journal article" date="2016" name="Appl. Microbiol. Biotechnol.">
        <title>Characterization of T-DNA insertion mutants with decreased virulence in the entomopathogenic fungus Beauveria bassiana JEF-007.</title>
        <authorList>
            <person name="Kim S."/>
            <person name="Lee S.J."/>
            <person name="Nai Y.S."/>
            <person name="Yu J.S."/>
            <person name="Lee M.R."/>
            <person name="Yang Y.T."/>
            <person name="Kim J.S."/>
        </authorList>
    </citation>
    <scope>NUCLEOTIDE SEQUENCE [LARGE SCALE GENOMIC DNA]</scope>
    <source>
        <strain evidence="1 2">JEF-007</strain>
    </source>
</reference>
<evidence type="ECO:0000313" key="1">
    <source>
        <dbReference type="EMBL" id="PMB72752.1"/>
    </source>
</evidence>
<gene>
    <name evidence="1" type="ORF">BM221_000169</name>
</gene>
<protein>
    <submittedName>
        <fullName evidence="1">Uncharacterized protein</fullName>
    </submittedName>
</protein>
<dbReference type="Proteomes" id="UP000235728">
    <property type="component" value="Unassembled WGS sequence"/>
</dbReference>
<evidence type="ECO:0000313" key="2">
    <source>
        <dbReference type="Proteomes" id="UP000235728"/>
    </source>
</evidence>
<proteinExistence type="predicted"/>
<dbReference type="EMBL" id="MRVG01000001">
    <property type="protein sequence ID" value="PMB72752.1"/>
    <property type="molecule type" value="Genomic_DNA"/>
</dbReference>
<dbReference type="AlphaFoldDB" id="A0A2N6NZR4"/>
<comment type="caution">
    <text evidence="1">The sequence shown here is derived from an EMBL/GenBank/DDBJ whole genome shotgun (WGS) entry which is preliminary data.</text>
</comment>
<sequence>MFDVNQASGYIRRADLTQQKLKVARFSAADKYGEEMRSRLATLSTSSRPNRFGEGSNHCTDSAFEMCHYKKQVKYTAALWTVIELYLNFCVTLIEFKIDMTQARRCTVNPRIG</sequence>
<organism evidence="1 2">
    <name type="scientific">Beauveria bassiana</name>
    <name type="common">White muscardine disease fungus</name>
    <name type="synonym">Tritirachium shiotae</name>
    <dbReference type="NCBI Taxonomy" id="176275"/>
    <lineage>
        <taxon>Eukaryota</taxon>
        <taxon>Fungi</taxon>
        <taxon>Dikarya</taxon>
        <taxon>Ascomycota</taxon>
        <taxon>Pezizomycotina</taxon>
        <taxon>Sordariomycetes</taxon>
        <taxon>Hypocreomycetidae</taxon>
        <taxon>Hypocreales</taxon>
        <taxon>Cordycipitaceae</taxon>
        <taxon>Beauveria</taxon>
    </lineage>
</organism>